<evidence type="ECO:0000313" key="3">
    <source>
        <dbReference type="Proteomes" id="UP000281553"/>
    </source>
</evidence>
<protein>
    <submittedName>
        <fullName evidence="2">Uncharacterized protein</fullName>
    </submittedName>
</protein>
<dbReference type="OrthoDB" id="6275292at2759"/>
<dbReference type="PANTHER" id="PTHR34914">
    <property type="entry name" value="LYMPHOCYTE EXPANSION MOLECULE"/>
    <property type="match status" value="1"/>
</dbReference>
<feature type="compositionally biased region" description="Polar residues" evidence="1">
    <location>
        <begin position="94"/>
        <end position="107"/>
    </location>
</feature>
<organism evidence="2 3">
    <name type="scientific">Dibothriocephalus latus</name>
    <name type="common">Fish tapeworm</name>
    <name type="synonym">Diphyllobothrium latum</name>
    <dbReference type="NCBI Taxonomy" id="60516"/>
    <lineage>
        <taxon>Eukaryota</taxon>
        <taxon>Metazoa</taxon>
        <taxon>Spiralia</taxon>
        <taxon>Lophotrochozoa</taxon>
        <taxon>Platyhelminthes</taxon>
        <taxon>Cestoda</taxon>
        <taxon>Eucestoda</taxon>
        <taxon>Diphyllobothriidea</taxon>
        <taxon>Diphyllobothriidae</taxon>
        <taxon>Dibothriocephalus</taxon>
    </lineage>
</organism>
<feature type="region of interest" description="Disordered" evidence="1">
    <location>
        <begin position="66"/>
        <end position="154"/>
    </location>
</feature>
<dbReference type="InterPro" id="IPR033557">
    <property type="entry name" value="CIMAP2"/>
</dbReference>
<gene>
    <name evidence="2" type="ORF">DILT_LOCUS4200</name>
</gene>
<accession>A0A3P6TK33</accession>
<dbReference type="EMBL" id="UYRU01045019">
    <property type="protein sequence ID" value="VDK88396.1"/>
    <property type="molecule type" value="Genomic_DNA"/>
</dbReference>
<evidence type="ECO:0000313" key="2">
    <source>
        <dbReference type="EMBL" id="VDK88396.1"/>
    </source>
</evidence>
<dbReference type="Proteomes" id="UP000281553">
    <property type="component" value="Unassembled WGS sequence"/>
</dbReference>
<keyword evidence="3" id="KW-1185">Reference proteome</keyword>
<proteinExistence type="predicted"/>
<dbReference type="PANTHER" id="PTHR34914:SF1">
    <property type="entry name" value="LYMPHOCYTE EXPANSION MOLECULE"/>
    <property type="match status" value="1"/>
</dbReference>
<dbReference type="AlphaFoldDB" id="A0A3P6TK33"/>
<sequence length="283" mass="31729">MGKSSKVRQSNVIVNIVKVFSMWDSSESHAPNEGTGEFKYNPQFTCCRDKGSKHRSKMPYIQFSIRQGRHKQEQNATAPIVPVPQTETAAGAGSWSSKDSQPLGTDTSQKKELRCRSGPAIAFGSQAPRFKPEGKGVSGGNPPPGSYDPYKPREERPKLFQPFTLAPILNRSVPIMDDVGPATYKFESPIDQELRELKAKTKAFDAFQEARLAPMKHGYYVVDHCHDLGPGSVDFPSMTDLLKNRHNNLKGRFLKNERFPKKPHERMFLDIPQNLRADKSVSL</sequence>
<reference evidence="2 3" key="1">
    <citation type="submission" date="2018-11" db="EMBL/GenBank/DDBJ databases">
        <authorList>
            <consortium name="Pathogen Informatics"/>
        </authorList>
    </citation>
    <scope>NUCLEOTIDE SEQUENCE [LARGE SCALE GENOMIC DNA]</scope>
</reference>
<name>A0A3P6TK33_DIBLA</name>
<evidence type="ECO:0000256" key="1">
    <source>
        <dbReference type="SAM" id="MobiDB-lite"/>
    </source>
</evidence>